<dbReference type="EMBL" id="JARJCN010000026">
    <property type="protein sequence ID" value="KAJ7088506.1"/>
    <property type="molecule type" value="Genomic_DNA"/>
</dbReference>
<organism evidence="2 3">
    <name type="scientific">Mycena belliarum</name>
    <dbReference type="NCBI Taxonomy" id="1033014"/>
    <lineage>
        <taxon>Eukaryota</taxon>
        <taxon>Fungi</taxon>
        <taxon>Dikarya</taxon>
        <taxon>Basidiomycota</taxon>
        <taxon>Agaricomycotina</taxon>
        <taxon>Agaricomycetes</taxon>
        <taxon>Agaricomycetidae</taxon>
        <taxon>Agaricales</taxon>
        <taxon>Marasmiineae</taxon>
        <taxon>Mycenaceae</taxon>
        <taxon>Mycena</taxon>
    </lineage>
</organism>
<reference evidence="2" key="1">
    <citation type="submission" date="2023-03" db="EMBL/GenBank/DDBJ databases">
        <title>Massive genome expansion in bonnet fungi (Mycena s.s.) driven by repeated elements and novel gene families across ecological guilds.</title>
        <authorList>
            <consortium name="Lawrence Berkeley National Laboratory"/>
            <person name="Harder C.B."/>
            <person name="Miyauchi S."/>
            <person name="Viragh M."/>
            <person name="Kuo A."/>
            <person name="Thoen E."/>
            <person name="Andreopoulos B."/>
            <person name="Lu D."/>
            <person name="Skrede I."/>
            <person name="Drula E."/>
            <person name="Henrissat B."/>
            <person name="Morin E."/>
            <person name="Kohler A."/>
            <person name="Barry K."/>
            <person name="LaButti K."/>
            <person name="Morin E."/>
            <person name="Salamov A."/>
            <person name="Lipzen A."/>
            <person name="Mereny Z."/>
            <person name="Hegedus B."/>
            <person name="Baldrian P."/>
            <person name="Stursova M."/>
            <person name="Weitz H."/>
            <person name="Taylor A."/>
            <person name="Grigoriev I.V."/>
            <person name="Nagy L.G."/>
            <person name="Martin F."/>
            <person name="Kauserud H."/>
        </authorList>
    </citation>
    <scope>NUCLEOTIDE SEQUENCE</scope>
    <source>
        <strain evidence="2">CBHHK173m</strain>
    </source>
</reference>
<feature type="compositionally biased region" description="Basic and acidic residues" evidence="1">
    <location>
        <begin position="169"/>
        <end position="188"/>
    </location>
</feature>
<keyword evidence="3" id="KW-1185">Reference proteome</keyword>
<name>A0AAD6U2W7_9AGAR</name>
<evidence type="ECO:0000313" key="3">
    <source>
        <dbReference type="Proteomes" id="UP001222325"/>
    </source>
</evidence>
<dbReference type="AlphaFoldDB" id="A0AAD6U2W7"/>
<gene>
    <name evidence="2" type="ORF">B0H15DRAFT_949686</name>
</gene>
<feature type="compositionally biased region" description="Low complexity" evidence="1">
    <location>
        <begin position="218"/>
        <end position="231"/>
    </location>
</feature>
<accession>A0AAD6U2W7</accession>
<evidence type="ECO:0000313" key="2">
    <source>
        <dbReference type="EMBL" id="KAJ7088506.1"/>
    </source>
</evidence>
<feature type="compositionally biased region" description="Basic residues" evidence="1">
    <location>
        <begin position="194"/>
        <end position="204"/>
    </location>
</feature>
<feature type="region of interest" description="Disordered" evidence="1">
    <location>
        <begin position="153"/>
        <end position="204"/>
    </location>
</feature>
<evidence type="ECO:0000256" key="1">
    <source>
        <dbReference type="SAM" id="MobiDB-lite"/>
    </source>
</evidence>
<proteinExistence type="predicted"/>
<feature type="region of interest" description="Disordered" evidence="1">
    <location>
        <begin position="94"/>
        <end position="129"/>
    </location>
</feature>
<feature type="region of interest" description="Disordered" evidence="1">
    <location>
        <begin position="218"/>
        <end position="245"/>
    </location>
</feature>
<dbReference type="Proteomes" id="UP001222325">
    <property type="component" value="Unassembled WGS sequence"/>
</dbReference>
<sequence>MNSDSQRTYHRARYQLQSLPIPAHAPDTSTLFPFVARAEQSGKRTPQLEAALLGNARRRSDAPHCAPCRLFLDLPREGAAAGALFHLARARTHSGLAPPHLPPSTNRNMHEPQLRTARPSNRRLGERSDRWSVRGTNLVTATQTERFHITSRALHIPPRIPDSPSAFAQEERTRPPDAPREEQGDVRHSAVPARGRRRRLRHLHLAPRRTLGPQLQFRTSTTTGSWRGGRAARMRSGDLVVPQRA</sequence>
<protein>
    <submittedName>
        <fullName evidence="2">Uncharacterized protein</fullName>
    </submittedName>
</protein>
<comment type="caution">
    <text evidence="2">The sequence shown here is derived from an EMBL/GenBank/DDBJ whole genome shotgun (WGS) entry which is preliminary data.</text>
</comment>